<reference evidence="4" key="2">
    <citation type="submission" date="2025-08" db="UniProtKB">
        <authorList>
            <consortium name="Ensembl"/>
        </authorList>
    </citation>
    <scope>IDENTIFICATION</scope>
</reference>
<feature type="region of interest" description="Disordered" evidence="2">
    <location>
        <begin position="399"/>
        <end position="560"/>
    </location>
</feature>
<feature type="region of interest" description="Disordered" evidence="2">
    <location>
        <begin position="342"/>
        <end position="362"/>
    </location>
</feature>
<dbReference type="Gene3D" id="6.10.300.20">
    <property type="match status" value="1"/>
</dbReference>
<dbReference type="InterPro" id="IPR035504">
    <property type="entry name" value="MUM1-like_PWWP"/>
</dbReference>
<evidence type="ECO:0000259" key="3">
    <source>
        <dbReference type="PROSITE" id="PS50812"/>
    </source>
</evidence>
<gene>
    <name evidence="4" type="primary">si:dkey-127k13.1</name>
</gene>
<dbReference type="PANTHER" id="PTHR31333">
    <property type="entry name" value="PWWP DOMAIN-CONTAINING DNA REPAIR FACTOR 3 FAMILY MEMBER"/>
    <property type="match status" value="1"/>
</dbReference>
<dbReference type="InterPro" id="IPR048765">
    <property type="entry name" value="PWP3A_3B_4_N"/>
</dbReference>
<dbReference type="Pfam" id="PF20887">
    <property type="entry name" value="PWP3A-B_N"/>
    <property type="match status" value="1"/>
</dbReference>
<feature type="compositionally biased region" description="Basic residues" evidence="2">
    <location>
        <begin position="638"/>
        <end position="647"/>
    </location>
</feature>
<feature type="compositionally biased region" description="Polar residues" evidence="2">
    <location>
        <begin position="538"/>
        <end position="551"/>
    </location>
</feature>
<dbReference type="InterPro" id="IPR000313">
    <property type="entry name" value="PWWP_dom"/>
</dbReference>
<feature type="compositionally biased region" description="Low complexity" evidence="2">
    <location>
        <begin position="428"/>
        <end position="447"/>
    </location>
</feature>
<keyword evidence="5" id="KW-1185">Reference proteome</keyword>
<name>A0A8C9S628_SCLFO</name>
<accession>A0A8C9S628</accession>
<feature type="compositionally biased region" description="Low complexity" evidence="2">
    <location>
        <begin position="216"/>
        <end position="226"/>
    </location>
</feature>
<dbReference type="Proteomes" id="UP000694397">
    <property type="component" value="Chromosome 9"/>
</dbReference>
<dbReference type="Pfam" id="PF20886">
    <property type="entry name" value="PWP3A-B_C"/>
    <property type="match status" value="1"/>
</dbReference>
<feature type="compositionally biased region" description="Basic and acidic residues" evidence="2">
    <location>
        <begin position="312"/>
        <end position="325"/>
    </location>
</feature>
<feature type="region of interest" description="Disordered" evidence="2">
    <location>
        <begin position="575"/>
        <end position="605"/>
    </location>
</feature>
<dbReference type="PROSITE" id="PS50812">
    <property type="entry name" value="PWWP"/>
    <property type="match status" value="1"/>
</dbReference>
<reference evidence="4 5" key="1">
    <citation type="submission" date="2019-04" db="EMBL/GenBank/DDBJ databases">
        <authorList>
            <consortium name="Wellcome Sanger Institute Data Sharing"/>
        </authorList>
    </citation>
    <scope>NUCLEOTIDE SEQUENCE [LARGE SCALE GENOMIC DNA]</scope>
</reference>
<feature type="region of interest" description="Disordered" evidence="2">
    <location>
        <begin position="636"/>
        <end position="667"/>
    </location>
</feature>
<evidence type="ECO:0000256" key="2">
    <source>
        <dbReference type="SAM" id="MobiDB-lite"/>
    </source>
</evidence>
<dbReference type="Pfam" id="PF20884">
    <property type="entry name" value="MUM1-like_PWWP"/>
    <property type="match status" value="1"/>
</dbReference>
<feature type="compositionally biased region" description="Basic and acidic residues" evidence="2">
    <location>
        <begin position="474"/>
        <end position="489"/>
    </location>
</feature>
<evidence type="ECO:0000313" key="4">
    <source>
        <dbReference type="Ensembl" id="ENSSFOP00015033340.2"/>
    </source>
</evidence>
<dbReference type="SUPFAM" id="SSF63748">
    <property type="entry name" value="Tudor/PWWP/MBT"/>
    <property type="match status" value="1"/>
</dbReference>
<reference evidence="4" key="3">
    <citation type="submission" date="2025-09" db="UniProtKB">
        <authorList>
            <consortium name="Ensembl"/>
        </authorList>
    </citation>
    <scope>IDENTIFICATION</scope>
</reference>
<proteinExistence type="inferred from homology"/>
<dbReference type="AlphaFoldDB" id="A0A8C9S628"/>
<comment type="similarity">
    <text evidence="1">Belongs to the PWWP3A family.</text>
</comment>
<dbReference type="CDD" id="cd06080">
    <property type="entry name" value="PWWP_MUM1-like"/>
    <property type="match status" value="1"/>
</dbReference>
<sequence length="1085" mass="121254">MMEEQLYFCKWKGRQWPAKIVKEVACNSRRKKNVEVEILGEKKRVWVQQGHILPVTKQRIEDVALQLAGQSAVEVKDPVEELKYRKVLRMVINLLHMTDEPALSTSASPRRSLRLCSSPLPASPSSAITSRVKCKDNEKASDVGKLAPCTSRKNKGLLLQDSLSKHEVVSGRLRKRDQLTQSALSAETVQNAHPVSPSSPVQPRKRTSGKMKATGESFSSESISSEHCLWPKRGPADISRSPERTKSQSDQGAKSLPKPTFTSMPNMDPHSLSPGSSNTGTSSSPKRRKKQSGPQHPTTGAQQNEEGITEECADRGDLDKLTRHDGKGLMTLRNLKAVKLPKGYEGRKTPSKTNLRKDRDSSRKMLVENAGGSSVMLSPSTRSRSKNCIMLGNSLSSLTSYDSTPCRSTPVTSKQRVKPLSKRTFTVSGIDSHSLSSSSFDLATPSSPKRTRGQSDPQCPTVATQQSDNGNTKESADGGDIDKLARCSAKDLTPPGNSKTVKLPKGVQKKKTPTKTSLKKNQDSSMEMLVDEAGVPSAKSSPSTRSKNSVMLDNSSSCLTSSDLSPCVNTLISGKRRSRSLPKPTFTSTPHAEPHDQSSTFDLGTPQRKVIRTTRKLFRSSELTKQLPSEAVPIERKGHNRGRRRKAQAVGEERSFKDEDQEQGEGLCTPCSRKCTRLKVDQKEAGSTEREHIQENGFSAQAPSHDTPQSDCQELQAGETSLSSDLSIELSLHEDTIPMMSSWLQEENEEQEEEELPSILLQEEKKPLSVKEGAYVWCKFKKFPYWPAVVKSVNRKQKKASIFFIDDMLFDQKRSKKGFSVSWKTLKPFDCEEKNKLKATAGEKYATAIKWCLDLIEDYRIRIACGSFTGTFMQYFADDISCPVRRMFLQDASDLAFPSKLIMEEHSALLDSESEACSPEKQSSLPCRRVLPDRTRAARNRANEKLVQFIVHQRGVEEHLQAIISGQVPSKWLRELMKSRREVGFYKTYLEDEEQVHQVYKYLENVYRKASRTVACLPKMNEVRLILDVLFPEAVVHAIAGVDKISLKKAEDKYLEGPLFSKRERDEFDMIIEQQTKRVTYCPAS</sequence>
<protein>
    <submittedName>
        <fullName evidence="4">PWWP domain-containing DNA repair factor 3A-like</fullName>
    </submittedName>
</protein>
<feature type="compositionally biased region" description="Polar residues" evidence="2">
    <location>
        <begin position="454"/>
        <end position="473"/>
    </location>
</feature>
<dbReference type="PANTHER" id="PTHR31333:SF6">
    <property type="entry name" value="MUM1 LIKE 1"/>
    <property type="match status" value="1"/>
</dbReference>
<feature type="region of interest" description="Disordered" evidence="2">
    <location>
        <begin position="698"/>
        <end position="718"/>
    </location>
</feature>
<evidence type="ECO:0000313" key="5">
    <source>
        <dbReference type="Proteomes" id="UP000694397"/>
    </source>
</evidence>
<dbReference type="OrthoDB" id="10013064at2759"/>
<evidence type="ECO:0000256" key="1">
    <source>
        <dbReference type="ARBA" id="ARBA00008188"/>
    </source>
</evidence>
<feature type="domain" description="PWWP" evidence="3">
    <location>
        <begin position="772"/>
        <end position="823"/>
    </location>
</feature>
<dbReference type="InterPro" id="IPR040263">
    <property type="entry name" value="PWP3A_3B_4"/>
</dbReference>
<feature type="compositionally biased region" description="Low complexity" evidence="2">
    <location>
        <begin position="271"/>
        <end position="284"/>
    </location>
</feature>
<feature type="compositionally biased region" description="Polar residues" evidence="2">
    <location>
        <begin position="698"/>
        <end position="713"/>
    </location>
</feature>
<dbReference type="InterPro" id="IPR048795">
    <property type="entry name" value="PWP3A_3B_4_C"/>
</dbReference>
<dbReference type="Ensembl" id="ENSSFOT00015033707.2">
    <property type="protein sequence ID" value="ENSSFOP00015033340.2"/>
    <property type="gene ID" value="ENSSFOG00015021278.2"/>
</dbReference>
<dbReference type="GeneTree" id="ENSGT00390000001700"/>
<feature type="compositionally biased region" description="Polar residues" evidence="2">
    <location>
        <begin position="185"/>
        <end position="201"/>
    </location>
</feature>
<organism evidence="4 5">
    <name type="scientific">Scleropages formosus</name>
    <name type="common">Asian bonytongue</name>
    <name type="synonym">Osteoglossum formosum</name>
    <dbReference type="NCBI Taxonomy" id="113540"/>
    <lineage>
        <taxon>Eukaryota</taxon>
        <taxon>Metazoa</taxon>
        <taxon>Chordata</taxon>
        <taxon>Craniata</taxon>
        <taxon>Vertebrata</taxon>
        <taxon>Euteleostomi</taxon>
        <taxon>Actinopterygii</taxon>
        <taxon>Neopterygii</taxon>
        <taxon>Teleostei</taxon>
        <taxon>Osteoglossocephala</taxon>
        <taxon>Osteoglossomorpha</taxon>
        <taxon>Osteoglossiformes</taxon>
        <taxon>Osteoglossidae</taxon>
        <taxon>Scleropages</taxon>
    </lineage>
</organism>
<feature type="compositionally biased region" description="Polar residues" evidence="2">
    <location>
        <begin position="292"/>
        <end position="306"/>
    </location>
</feature>
<feature type="region of interest" description="Disordered" evidence="2">
    <location>
        <begin position="185"/>
        <end position="325"/>
    </location>
</feature>
<feature type="compositionally biased region" description="Polar residues" evidence="2">
    <location>
        <begin position="399"/>
        <end position="414"/>
    </location>
</feature>
<dbReference type="Gene3D" id="2.30.30.140">
    <property type="match status" value="1"/>
</dbReference>